<proteinExistence type="predicted"/>
<dbReference type="SUPFAM" id="SSF52172">
    <property type="entry name" value="CheY-like"/>
    <property type="match status" value="1"/>
</dbReference>
<dbReference type="InterPro" id="IPR000792">
    <property type="entry name" value="Tscrpt_reg_LuxR_C"/>
</dbReference>
<dbReference type="Proteomes" id="UP001501470">
    <property type="component" value="Unassembled WGS sequence"/>
</dbReference>
<feature type="modified residue" description="4-aspartylphosphate" evidence="5">
    <location>
        <position position="54"/>
    </location>
</feature>
<accession>A0ABN2B6B9</accession>
<evidence type="ECO:0000313" key="9">
    <source>
        <dbReference type="Proteomes" id="UP001501470"/>
    </source>
</evidence>
<evidence type="ECO:0000256" key="3">
    <source>
        <dbReference type="ARBA" id="ARBA00023125"/>
    </source>
</evidence>
<reference evidence="8 9" key="1">
    <citation type="journal article" date="2019" name="Int. J. Syst. Evol. Microbiol.">
        <title>The Global Catalogue of Microorganisms (GCM) 10K type strain sequencing project: providing services to taxonomists for standard genome sequencing and annotation.</title>
        <authorList>
            <consortium name="The Broad Institute Genomics Platform"/>
            <consortium name="The Broad Institute Genome Sequencing Center for Infectious Disease"/>
            <person name="Wu L."/>
            <person name="Ma J."/>
        </authorList>
    </citation>
    <scope>NUCLEOTIDE SEQUENCE [LARGE SCALE GENOMIC DNA]</scope>
    <source>
        <strain evidence="8 9">JCM 15933</strain>
    </source>
</reference>
<dbReference type="Pfam" id="PF00072">
    <property type="entry name" value="Response_reg"/>
    <property type="match status" value="1"/>
</dbReference>
<evidence type="ECO:0000256" key="1">
    <source>
        <dbReference type="ARBA" id="ARBA00022553"/>
    </source>
</evidence>
<dbReference type="InterPro" id="IPR001789">
    <property type="entry name" value="Sig_transdc_resp-reg_receiver"/>
</dbReference>
<evidence type="ECO:0000313" key="8">
    <source>
        <dbReference type="EMBL" id="GAA1533854.1"/>
    </source>
</evidence>
<dbReference type="Gene3D" id="3.40.50.2300">
    <property type="match status" value="1"/>
</dbReference>
<dbReference type="PRINTS" id="PR00038">
    <property type="entry name" value="HTHLUXR"/>
</dbReference>
<dbReference type="PROSITE" id="PS50043">
    <property type="entry name" value="HTH_LUXR_2"/>
    <property type="match status" value="1"/>
</dbReference>
<dbReference type="InterPro" id="IPR016032">
    <property type="entry name" value="Sig_transdc_resp-reg_C-effctor"/>
</dbReference>
<dbReference type="PANTHER" id="PTHR43214:SF24">
    <property type="entry name" value="TRANSCRIPTIONAL REGULATORY PROTEIN NARL-RELATED"/>
    <property type="match status" value="1"/>
</dbReference>
<feature type="domain" description="HTH luxR-type" evidence="6">
    <location>
        <begin position="147"/>
        <end position="212"/>
    </location>
</feature>
<dbReference type="CDD" id="cd06170">
    <property type="entry name" value="LuxR_C_like"/>
    <property type="match status" value="1"/>
</dbReference>
<gene>
    <name evidence="8" type="ORF">GCM10009827_059870</name>
</gene>
<dbReference type="RefSeq" id="WP_344505636.1">
    <property type="nucleotide sequence ID" value="NZ_BAAAQD010000012.1"/>
</dbReference>
<dbReference type="SMART" id="SM00448">
    <property type="entry name" value="REC"/>
    <property type="match status" value="1"/>
</dbReference>
<sequence length="220" mass="23396">MLNVVVADDQALVRDGLCMILSSQPDITVVAEAADGVEAVAAARAHHPHVVLMDVRMPNLDGIGATREISACSPATRVLVLTTFDLDEYVYDALRAGASGFLLKDMHRTELVAAVRTVAAGESLLAPTVTRRLIADVLRQRAPVVATLAPLAALTPRELDTLRQVARGLSNAEIAAELFVTEHTVKTHVSSLLSKLGLRDRVQAVVVAYESGLVRPAAPL</sequence>
<dbReference type="InterPro" id="IPR058245">
    <property type="entry name" value="NreC/VraR/RcsB-like_REC"/>
</dbReference>
<dbReference type="EMBL" id="BAAAQD010000012">
    <property type="protein sequence ID" value="GAA1533854.1"/>
    <property type="molecule type" value="Genomic_DNA"/>
</dbReference>
<dbReference type="SUPFAM" id="SSF46894">
    <property type="entry name" value="C-terminal effector domain of the bipartite response regulators"/>
    <property type="match status" value="1"/>
</dbReference>
<dbReference type="PROSITE" id="PS50110">
    <property type="entry name" value="RESPONSE_REGULATORY"/>
    <property type="match status" value="1"/>
</dbReference>
<dbReference type="InterPro" id="IPR039420">
    <property type="entry name" value="WalR-like"/>
</dbReference>
<dbReference type="PROSITE" id="PS00622">
    <property type="entry name" value="HTH_LUXR_1"/>
    <property type="match status" value="1"/>
</dbReference>
<protein>
    <submittedName>
        <fullName evidence="8">Response regulator transcription factor</fullName>
    </submittedName>
</protein>
<keyword evidence="1 5" id="KW-0597">Phosphoprotein</keyword>
<dbReference type="CDD" id="cd17535">
    <property type="entry name" value="REC_NarL-like"/>
    <property type="match status" value="1"/>
</dbReference>
<dbReference type="PANTHER" id="PTHR43214">
    <property type="entry name" value="TWO-COMPONENT RESPONSE REGULATOR"/>
    <property type="match status" value="1"/>
</dbReference>
<dbReference type="SMART" id="SM00421">
    <property type="entry name" value="HTH_LUXR"/>
    <property type="match status" value="1"/>
</dbReference>
<name>A0ABN2B6B9_9ACTN</name>
<evidence type="ECO:0000259" key="6">
    <source>
        <dbReference type="PROSITE" id="PS50043"/>
    </source>
</evidence>
<organism evidence="8 9">
    <name type="scientific">Dactylosporangium maewongense</name>
    <dbReference type="NCBI Taxonomy" id="634393"/>
    <lineage>
        <taxon>Bacteria</taxon>
        <taxon>Bacillati</taxon>
        <taxon>Actinomycetota</taxon>
        <taxon>Actinomycetes</taxon>
        <taxon>Micromonosporales</taxon>
        <taxon>Micromonosporaceae</taxon>
        <taxon>Dactylosporangium</taxon>
    </lineage>
</organism>
<keyword evidence="3" id="KW-0238">DNA-binding</keyword>
<evidence type="ECO:0000259" key="7">
    <source>
        <dbReference type="PROSITE" id="PS50110"/>
    </source>
</evidence>
<keyword evidence="9" id="KW-1185">Reference proteome</keyword>
<evidence type="ECO:0000256" key="4">
    <source>
        <dbReference type="ARBA" id="ARBA00023163"/>
    </source>
</evidence>
<keyword evidence="2" id="KW-0805">Transcription regulation</keyword>
<dbReference type="InterPro" id="IPR011006">
    <property type="entry name" value="CheY-like_superfamily"/>
</dbReference>
<keyword evidence="4" id="KW-0804">Transcription</keyword>
<evidence type="ECO:0000256" key="5">
    <source>
        <dbReference type="PROSITE-ProRule" id="PRU00169"/>
    </source>
</evidence>
<comment type="caution">
    <text evidence="8">The sequence shown here is derived from an EMBL/GenBank/DDBJ whole genome shotgun (WGS) entry which is preliminary data.</text>
</comment>
<evidence type="ECO:0000256" key="2">
    <source>
        <dbReference type="ARBA" id="ARBA00023015"/>
    </source>
</evidence>
<feature type="domain" description="Response regulatory" evidence="7">
    <location>
        <begin position="3"/>
        <end position="119"/>
    </location>
</feature>
<dbReference type="Pfam" id="PF00196">
    <property type="entry name" value="GerE"/>
    <property type="match status" value="1"/>
</dbReference>